<evidence type="ECO:0000259" key="6">
    <source>
        <dbReference type="Pfam" id="PF08100"/>
    </source>
</evidence>
<dbReference type="GO" id="GO:0032259">
    <property type="term" value="P:methylation"/>
    <property type="evidence" value="ECO:0007669"/>
    <property type="project" value="UniProtKB-KW"/>
</dbReference>
<dbReference type="RefSeq" id="WP_203930569.1">
    <property type="nucleotide sequence ID" value="NZ_BOPH01000082.1"/>
</dbReference>
<dbReference type="GO" id="GO:0046983">
    <property type="term" value="F:protein dimerization activity"/>
    <property type="evidence" value="ECO:0007669"/>
    <property type="project" value="InterPro"/>
</dbReference>
<evidence type="ECO:0000313" key="8">
    <source>
        <dbReference type="Proteomes" id="UP000635606"/>
    </source>
</evidence>
<reference evidence="7" key="1">
    <citation type="submission" date="2021-01" db="EMBL/GenBank/DDBJ databases">
        <title>Whole genome shotgun sequence of Virgisporangium ochraceum NBRC 16418.</title>
        <authorList>
            <person name="Komaki H."/>
            <person name="Tamura T."/>
        </authorList>
    </citation>
    <scope>NUCLEOTIDE SEQUENCE</scope>
    <source>
        <strain evidence="7">NBRC 16418</strain>
    </source>
</reference>
<dbReference type="InterPro" id="IPR029063">
    <property type="entry name" value="SAM-dependent_MTases_sf"/>
</dbReference>
<evidence type="ECO:0000256" key="1">
    <source>
        <dbReference type="ARBA" id="ARBA00022603"/>
    </source>
</evidence>
<dbReference type="EMBL" id="BOPH01000082">
    <property type="protein sequence ID" value="GIJ70673.1"/>
    <property type="molecule type" value="Genomic_DNA"/>
</dbReference>
<dbReference type="SUPFAM" id="SSF53335">
    <property type="entry name" value="S-adenosyl-L-methionine-dependent methyltransferases"/>
    <property type="match status" value="1"/>
</dbReference>
<gene>
    <name evidence="7" type="ORF">Voc01_055900</name>
</gene>
<dbReference type="InterPro" id="IPR001077">
    <property type="entry name" value="COMT_C"/>
</dbReference>
<dbReference type="SUPFAM" id="SSF46785">
    <property type="entry name" value="Winged helix' DNA-binding domain"/>
    <property type="match status" value="1"/>
</dbReference>
<dbReference type="InterPro" id="IPR016461">
    <property type="entry name" value="COMT-like"/>
</dbReference>
<sequence length="335" mass="36943">MQASADIFHALLAYKKSAMLRTGIELGVFARLAERPATADEVARDLELAPRGSRLLLNALVAIDVLEETDGVYRLAPLAAETLDPNRDGYLGELSRILTSRWEWEAMGRLPEAVRRGGPVIAENAEQLDYGYYEEFATHAGAVTRPTVARMTGTVHDWAAQRERLNILDLACGHGMYGLTLAQQHPHARLWSVDSAKVLEIAQKNAARLGVADRMQTIAGDMFTLDLGGPYDLALITNVLHHHTPERATELMRRVAAVTRPGGKLVLVGITADDGPVRESPEAHLFSLLMLVWTDNGEAHSAGSYERMLSAAGYRDMRLYRQDEIPMRVIVAERA</sequence>
<dbReference type="PIRSF" id="PIRSF005739">
    <property type="entry name" value="O-mtase"/>
    <property type="match status" value="1"/>
</dbReference>
<dbReference type="PANTHER" id="PTHR43712:SF2">
    <property type="entry name" value="O-METHYLTRANSFERASE CICE"/>
    <property type="match status" value="1"/>
</dbReference>
<dbReference type="Proteomes" id="UP000635606">
    <property type="component" value="Unassembled WGS sequence"/>
</dbReference>
<dbReference type="PROSITE" id="PS51683">
    <property type="entry name" value="SAM_OMT_II"/>
    <property type="match status" value="1"/>
</dbReference>
<dbReference type="Pfam" id="PF00891">
    <property type="entry name" value="Methyltransf_2"/>
    <property type="match status" value="1"/>
</dbReference>
<dbReference type="InterPro" id="IPR036390">
    <property type="entry name" value="WH_DNA-bd_sf"/>
</dbReference>
<dbReference type="PANTHER" id="PTHR43712">
    <property type="entry name" value="PUTATIVE (AFU_ORTHOLOGUE AFUA_4G14580)-RELATED"/>
    <property type="match status" value="1"/>
</dbReference>
<keyword evidence="8" id="KW-1185">Reference proteome</keyword>
<feature type="domain" description="O-methyltransferase C-terminal" evidence="5">
    <location>
        <begin position="166"/>
        <end position="315"/>
    </location>
</feature>
<evidence type="ECO:0000256" key="3">
    <source>
        <dbReference type="ARBA" id="ARBA00022691"/>
    </source>
</evidence>
<evidence type="ECO:0000256" key="2">
    <source>
        <dbReference type="ARBA" id="ARBA00022679"/>
    </source>
</evidence>
<protein>
    <submittedName>
        <fullName evidence="7">Methyltransferase</fullName>
    </submittedName>
</protein>
<evidence type="ECO:0000313" key="7">
    <source>
        <dbReference type="EMBL" id="GIJ70673.1"/>
    </source>
</evidence>
<evidence type="ECO:0000256" key="4">
    <source>
        <dbReference type="PIRSR" id="PIRSR005739-1"/>
    </source>
</evidence>
<feature type="active site" description="Proton acceptor" evidence="4">
    <location>
        <position position="241"/>
    </location>
</feature>
<keyword evidence="2" id="KW-0808">Transferase</keyword>
<organism evidence="7 8">
    <name type="scientific">Virgisporangium ochraceum</name>
    <dbReference type="NCBI Taxonomy" id="65505"/>
    <lineage>
        <taxon>Bacteria</taxon>
        <taxon>Bacillati</taxon>
        <taxon>Actinomycetota</taxon>
        <taxon>Actinomycetes</taxon>
        <taxon>Micromonosporales</taxon>
        <taxon>Micromonosporaceae</taxon>
        <taxon>Virgisporangium</taxon>
    </lineage>
</organism>
<comment type="caution">
    <text evidence="7">The sequence shown here is derived from an EMBL/GenBank/DDBJ whole genome shotgun (WGS) entry which is preliminary data.</text>
</comment>
<evidence type="ECO:0000259" key="5">
    <source>
        <dbReference type="Pfam" id="PF00891"/>
    </source>
</evidence>
<feature type="domain" description="O-methyltransferase dimerisation" evidence="6">
    <location>
        <begin position="9"/>
        <end position="80"/>
    </location>
</feature>
<dbReference type="AlphaFoldDB" id="A0A8J3ZYP0"/>
<dbReference type="CDD" id="cd02440">
    <property type="entry name" value="AdoMet_MTases"/>
    <property type="match status" value="1"/>
</dbReference>
<dbReference type="InterPro" id="IPR012967">
    <property type="entry name" value="COMT_dimerisation"/>
</dbReference>
<proteinExistence type="predicted"/>
<dbReference type="Pfam" id="PF08100">
    <property type="entry name" value="Dimerisation"/>
    <property type="match status" value="1"/>
</dbReference>
<dbReference type="Gene3D" id="1.10.10.10">
    <property type="entry name" value="Winged helix-like DNA-binding domain superfamily/Winged helix DNA-binding domain"/>
    <property type="match status" value="1"/>
</dbReference>
<dbReference type="Gene3D" id="3.40.50.150">
    <property type="entry name" value="Vaccinia Virus protein VP39"/>
    <property type="match status" value="1"/>
</dbReference>
<dbReference type="GO" id="GO:0008171">
    <property type="term" value="F:O-methyltransferase activity"/>
    <property type="evidence" value="ECO:0007669"/>
    <property type="project" value="InterPro"/>
</dbReference>
<accession>A0A8J3ZYP0</accession>
<name>A0A8J3ZYP0_9ACTN</name>
<keyword evidence="3" id="KW-0949">S-adenosyl-L-methionine</keyword>
<keyword evidence="1 7" id="KW-0489">Methyltransferase</keyword>
<dbReference type="InterPro" id="IPR036388">
    <property type="entry name" value="WH-like_DNA-bd_sf"/>
</dbReference>